<evidence type="ECO:0000313" key="3">
    <source>
        <dbReference type="Proteomes" id="UP000054248"/>
    </source>
</evidence>
<evidence type="ECO:0000259" key="1">
    <source>
        <dbReference type="Pfam" id="PF18803"/>
    </source>
</evidence>
<dbReference type="Pfam" id="PF18803">
    <property type="entry name" value="CxC2"/>
    <property type="match status" value="1"/>
</dbReference>
<reference evidence="3" key="2">
    <citation type="submission" date="2015-01" db="EMBL/GenBank/DDBJ databases">
        <title>Evolutionary Origins and Diversification of the Mycorrhizal Mutualists.</title>
        <authorList>
            <consortium name="DOE Joint Genome Institute"/>
            <consortium name="Mycorrhizal Genomics Consortium"/>
            <person name="Kohler A."/>
            <person name="Kuo A."/>
            <person name="Nagy L.G."/>
            <person name="Floudas D."/>
            <person name="Copeland A."/>
            <person name="Barry K.W."/>
            <person name="Cichocki N."/>
            <person name="Veneault-Fourrey C."/>
            <person name="LaButti K."/>
            <person name="Lindquist E.A."/>
            <person name="Lipzen A."/>
            <person name="Lundell T."/>
            <person name="Morin E."/>
            <person name="Murat C."/>
            <person name="Riley R."/>
            <person name="Ohm R."/>
            <person name="Sun H."/>
            <person name="Tunlid A."/>
            <person name="Henrissat B."/>
            <person name="Grigoriev I.V."/>
            <person name="Hibbett D.S."/>
            <person name="Martin F."/>
        </authorList>
    </citation>
    <scope>NUCLEOTIDE SEQUENCE [LARGE SCALE GENOMIC DNA]</scope>
    <source>
        <strain evidence="3">MUT 4182</strain>
    </source>
</reference>
<dbReference type="STRING" id="1051891.A0A0C3Q9W0"/>
<gene>
    <name evidence="2" type="ORF">M407DRAFT_73961</name>
</gene>
<dbReference type="EMBL" id="KN823017">
    <property type="protein sequence ID" value="KIO26890.1"/>
    <property type="molecule type" value="Genomic_DNA"/>
</dbReference>
<protein>
    <recommendedName>
        <fullName evidence="1">CxC2-like cysteine cluster KDZ transposase-associated domain-containing protein</fullName>
    </recommendedName>
</protein>
<accession>A0A0C3Q9W0</accession>
<keyword evidence="3" id="KW-1185">Reference proteome</keyword>
<dbReference type="Proteomes" id="UP000054248">
    <property type="component" value="Unassembled WGS sequence"/>
</dbReference>
<evidence type="ECO:0000313" key="2">
    <source>
        <dbReference type="EMBL" id="KIO26890.1"/>
    </source>
</evidence>
<dbReference type="InterPro" id="IPR041457">
    <property type="entry name" value="CxC2_KDZ-assoc"/>
</dbReference>
<feature type="domain" description="CxC2-like cysteine cluster KDZ transposase-associated" evidence="1">
    <location>
        <begin position="90"/>
        <end position="197"/>
    </location>
</feature>
<proteinExistence type="predicted"/>
<dbReference type="OrthoDB" id="3257613at2759"/>
<name>A0A0C3Q9W0_9AGAM</name>
<dbReference type="HOGENOM" id="CLU_003703_1_0_1"/>
<organism evidence="2 3">
    <name type="scientific">Tulasnella calospora MUT 4182</name>
    <dbReference type="NCBI Taxonomy" id="1051891"/>
    <lineage>
        <taxon>Eukaryota</taxon>
        <taxon>Fungi</taxon>
        <taxon>Dikarya</taxon>
        <taxon>Basidiomycota</taxon>
        <taxon>Agaricomycotina</taxon>
        <taxon>Agaricomycetes</taxon>
        <taxon>Cantharellales</taxon>
        <taxon>Tulasnellaceae</taxon>
        <taxon>Tulasnella</taxon>
    </lineage>
</organism>
<sequence>MLHDFLHALYAIDGLNPCGESSTKCQKCNTSHANSWYRCLDCFGGHILCTGCIKATHFPYGDPFHRIEKLTATSSNEHLFTRAALSDPEIGGALYCGHGGMPCPFHSLPRSGLVRILDANGIFIYRVFQCSCASQHYPEGIPLPLQFFHMALFPATYDKVQTAFTFKALKIAQLHRFSGKESVWDFYAVVRRWTNNVDPRAVPDLYPQFRKASQLWGTIRLVKRSGHHDFTIPHGGLVVLCPTCPRPDINIPENWKNDPLA</sequence>
<dbReference type="AlphaFoldDB" id="A0A0C3Q9W0"/>
<reference evidence="2 3" key="1">
    <citation type="submission" date="2014-04" db="EMBL/GenBank/DDBJ databases">
        <authorList>
            <consortium name="DOE Joint Genome Institute"/>
            <person name="Kuo A."/>
            <person name="Girlanda M."/>
            <person name="Perotto S."/>
            <person name="Kohler A."/>
            <person name="Nagy L.G."/>
            <person name="Floudas D."/>
            <person name="Copeland A."/>
            <person name="Barry K.W."/>
            <person name="Cichocki N."/>
            <person name="Veneault-Fourrey C."/>
            <person name="LaButti K."/>
            <person name="Lindquist E.A."/>
            <person name="Lipzen A."/>
            <person name="Lundell T."/>
            <person name="Morin E."/>
            <person name="Murat C."/>
            <person name="Sun H."/>
            <person name="Tunlid A."/>
            <person name="Henrissat B."/>
            <person name="Grigoriev I.V."/>
            <person name="Hibbett D.S."/>
            <person name="Martin F."/>
            <person name="Nordberg H.P."/>
            <person name="Cantor M.N."/>
            <person name="Hua S.X."/>
        </authorList>
    </citation>
    <scope>NUCLEOTIDE SEQUENCE [LARGE SCALE GENOMIC DNA]</scope>
    <source>
        <strain evidence="2 3">MUT 4182</strain>
    </source>
</reference>